<dbReference type="CDD" id="cd23659">
    <property type="entry name" value="USP_At3g01520-like"/>
    <property type="match status" value="1"/>
</dbReference>
<dbReference type="AlphaFoldDB" id="A0A183AXR2"/>
<evidence type="ECO:0000313" key="4">
    <source>
        <dbReference type="WBParaSite" id="ECPE_0001178201-mRNA-1"/>
    </source>
</evidence>
<organism evidence="4">
    <name type="scientific">Echinostoma caproni</name>
    <dbReference type="NCBI Taxonomy" id="27848"/>
    <lineage>
        <taxon>Eukaryota</taxon>
        <taxon>Metazoa</taxon>
        <taxon>Spiralia</taxon>
        <taxon>Lophotrochozoa</taxon>
        <taxon>Platyhelminthes</taxon>
        <taxon>Trematoda</taxon>
        <taxon>Digenea</taxon>
        <taxon>Plagiorchiida</taxon>
        <taxon>Echinostomata</taxon>
        <taxon>Echinostomatoidea</taxon>
        <taxon>Echinostomatidae</taxon>
        <taxon>Echinostoma</taxon>
    </lineage>
</organism>
<keyword evidence="3" id="KW-1185">Reference proteome</keyword>
<evidence type="ECO:0000313" key="3">
    <source>
        <dbReference type="Proteomes" id="UP000272942"/>
    </source>
</evidence>
<dbReference type="SUPFAM" id="SSF52402">
    <property type="entry name" value="Adenine nucleotide alpha hydrolases-like"/>
    <property type="match status" value="1"/>
</dbReference>
<dbReference type="PRINTS" id="PR01438">
    <property type="entry name" value="UNVRSLSTRESS"/>
</dbReference>
<proteinExistence type="predicted"/>
<dbReference type="PANTHER" id="PTHR46989:SF3">
    <property type="entry name" value="USPA DOMAIN-CONTAINING PROTEIN"/>
    <property type="match status" value="1"/>
</dbReference>
<dbReference type="Proteomes" id="UP000272942">
    <property type="component" value="Unassembled WGS sequence"/>
</dbReference>
<reference evidence="4" key="1">
    <citation type="submission" date="2016-06" db="UniProtKB">
        <authorList>
            <consortium name="WormBaseParasite"/>
        </authorList>
    </citation>
    <scope>IDENTIFICATION</scope>
</reference>
<name>A0A183AXR2_9TREM</name>
<dbReference type="EMBL" id="UZAN01051435">
    <property type="protein sequence ID" value="VDP88904.1"/>
    <property type="molecule type" value="Genomic_DNA"/>
</dbReference>
<dbReference type="Pfam" id="PF00582">
    <property type="entry name" value="Usp"/>
    <property type="match status" value="1"/>
</dbReference>
<reference evidence="2 3" key="2">
    <citation type="submission" date="2018-11" db="EMBL/GenBank/DDBJ databases">
        <authorList>
            <consortium name="Pathogen Informatics"/>
        </authorList>
    </citation>
    <scope>NUCLEOTIDE SEQUENCE [LARGE SCALE GENOMIC DNA]</scope>
    <source>
        <strain evidence="2 3">Egypt</strain>
    </source>
</reference>
<evidence type="ECO:0000313" key="2">
    <source>
        <dbReference type="EMBL" id="VDP88904.1"/>
    </source>
</evidence>
<dbReference type="InterPro" id="IPR006015">
    <property type="entry name" value="Universal_stress_UspA"/>
</dbReference>
<feature type="domain" description="UspA" evidence="1">
    <location>
        <begin position="15"/>
        <end position="163"/>
    </location>
</feature>
<dbReference type="PANTHER" id="PTHR46989">
    <property type="entry name" value="USP DOMAIN-CONTAINING PROTEIN"/>
    <property type="match status" value="1"/>
</dbReference>
<dbReference type="InterPro" id="IPR006016">
    <property type="entry name" value="UspA"/>
</dbReference>
<accession>A0A183AXR2</accession>
<protein>
    <submittedName>
        <fullName evidence="4">Usp domain-containing protein</fullName>
    </submittedName>
</protein>
<gene>
    <name evidence="2" type="ORF">ECPE_LOCUS11747</name>
</gene>
<evidence type="ECO:0000259" key="1">
    <source>
        <dbReference type="Pfam" id="PF00582"/>
    </source>
</evidence>
<dbReference type="InterPro" id="IPR014729">
    <property type="entry name" value="Rossmann-like_a/b/a_fold"/>
</dbReference>
<sequence length="167" mass="18935">MPTDYQTDQEHKIRRRVILPTDSSQHSKRAREWYYEKIMEPGDLLLFIHIIEPIHPKTIVSLAIESCPALAGTTLRVSDESIKEGEQLCRNCMQEATEHGVKNQSFLYIDTKPGVALVKVIHELKGDYVIMGNRGVGKVRRTFFGSVSSYVLHHVNVPVSIVPPLSR</sequence>
<dbReference type="WBParaSite" id="ECPE_0001178201-mRNA-1">
    <property type="protein sequence ID" value="ECPE_0001178201-mRNA-1"/>
    <property type="gene ID" value="ECPE_0001178201"/>
</dbReference>
<dbReference type="OrthoDB" id="843225at2759"/>
<dbReference type="Gene3D" id="3.40.50.620">
    <property type="entry name" value="HUPs"/>
    <property type="match status" value="1"/>
</dbReference>